<evidence type="ECO:0008006" key="9">
    <source>
        <dbReference type="Google" id="ProtNLM"/>
    </source>
</evidence>
<organism evidence="7 8">
    <name type="scientific">Adineta steineri</name>
    <dbReference type="NCBI Taxonomy" id="433720"/>
    <lineage>
        <taxon>Eukaryota</taxon>
        <taxon>Metazoa</taxon>
        <taxon>Spiralia</taxon>
        <taxon>Gnathifera</taxon>
        <taxon>Rotifera</taxon>
        <taxon>Eurotatoria</taxon>
        <taxon>Bdelloidea</taxon>
        <taxon>Adinetida</taxon>
        <taxon>Adinetidae</taxon>
        <taxon>Adineta</taxon>
    </lineage>
</organism>
<comment type="caution">
    <text evidence="7">The sequence shown here is derived from an EMBL/GenBank/DDBJ whole genome shotgun (WGS) entry which is preliminary data.</text>
</comment>
<gene>
    <name evidence="6" type="ORF">BJG266_LOCUS30299</name>
    <name evidence="7" type="ORF">QVE165_LOCUS37960</name>
</gene>
<dbReference type="InterPro" id="IPR050705">
    <property type="entry name" value="Cytochrome_P450_3A"/>
</dbReference>
<dbReference type="EMBL" id="CAJNOI010000387">
    <property type="protein sequence ID" value="CAF1264318.1"/>
    <property type="molecule type" value="Genomic_DNA"/>
</dbReference>
<evidence type="ECO:0000313" key="6">
    <source>
        <dbReference type="EMBL" id="CAF1264318.1"/>
    </source>
</evidence>
<dbReference type="OrthoDB" id="2789670at2759"/>
<sequence length="116" mass="13355">MTAGYETTSTTLAYATYVLAKHPEMLQKFSDEIDQLPLDNNNDSNEEANYKYLDYEIAAQMSYMVMFVFEILRMHLIVNAAIERYAFEATIVQGILIEKGTLGHADIYSNHFDREL</sequence>
<keyword evidence="3" id="KW-0479">Metal-binding</keyword>
<dbReference type="InterPro" id="IPR036396">
    <property type="entry name" value="Cyt_P450_sf"/>
</dbReference>
<dbReference type="GO" id="GO:0008395">
    <property type="term" value="F:steroid hydroxylase activity"/>
    <property type="evidence" value="ECO:0007669"/>
    <property type="project" value="TreeGrafter"/>
</dbReference>
<dbReference type="GO" id="GO:0005506">
    <property type="term" value="F:iron ion binding"/>
    <property type="evidence" value="ECO:0007669"/>
    <property type="project" value="InterPro"/>
</dbReference>
<evidence type="ECO:0000256" key="3">
    <source>
        <dbReference type="ARBA" id="ARBA00022723"/>
    </source>
</evidence>
<name>A0A815M0W1_9BILA</name>
<dbReference type="SUPFAM" id="SSF48264">
    <property type="entry name" value="Cytochrome P450"/>
    <property type="match status" value="1"/>
</dbReference>
<dbReference type="Pfam" id="PF00067">
    <property type="entry name" value="p450"/>
    <property type="match status" value="1"/>
</dbReference>
<comment type="similarity">
    <text evidence="1">Belongs to the cytochrome P450 family.</text>
</comment>
<dbReference type="InterPro" id="IPR001128">
    <property type="entry name" value="Cyt_P450"/>
</dbReference>
<evidence type="ECO:0000313" key="8">
    <source>
        <dbReference type="Proteomes" id="UP000663832"/>
    </source>
</evidence>
<dbReference type="Gene3D" id="1.10.630.10">
    <property type="entry name" value="Cytochrome P450"/>
    <property type="match status" value="1"/>
</dbReference>
<evidence type="ECO:0000256" key="2">
    <source>
        <dbReference type="ARBA" id="ARBA00022617"/>
    </source>
</evidence>
<dbReference type="Proteomes" id="UP000663832">
    <property type="component" value="Unassembled WGS sequence"/>
</dbReference>
<protein>
    <recommendedName>
        <fullName evidence="9">Cytochrome P450</fullName>
    </recommendedName>
</protein>
<reference evidence="7" key="1">
    <citation type="submission" date="2021-02" db="EMBL/GenBank/DDBJ databases">
        <authorList>
            <person name="Nowell W R."/>
        </authorList>
    </citation>
    <scope>NUCLEOTIDE SEQUENCE</scope>
</reference>
<accession>A0A815M0W1</accession>
<proteinExistence type="inferred from homology"/>
<keyword evidence="2" id="KW-0349">Heme</keyword>
<dbReference type="AlphaFoldDB" id="A0A815M0W1"/>
<dbReference type="Proteomes" id="UP000663877">
    <property type="component" value="Unassembled WGS sequence"/>
</dbReference>
<dbReference type="EMBL" id="CAJNOM010000401">
    <property type="protein sequence ID" value="CAF1417070.1"/>
    <property type="molecule type" value="Genomic_DNA"/>
</dbReference>
<dbReference type="PANTHER" id="PTHR24302">
    <property type="entry name" value="CYTOCHROME P450 FAMILY 3"/>
    <property type="match status" value="1"/>
</dbReference>
<evidence type="ECO:0000256" key="4">
    <source>
        <dbReference type="ARBA" id="ARBA00023002"/>
    </source>
</evidence>
<keyword evidence="5" id="KW-0408">Iron</keyword>
<keyword evidence="4" id="KW-0560">Oxidoreductase</keyword>
<dbReference type="GO" id="GO:0016705">
    <property type="term" value="F:oxidoreductase activity, acting on paired donors, with incorporation or reduction of molecular oxygen"/>
    <property type="evidence" value="ECO:0007669"/>
    <property type="project" value="InterPro"/>
</dbReference>
<evidence type="ECO:0000256" key="1">
    <source>
        <dbReference type="ARBA" id="ARBA00010617"/>
    </source>
</evidence>
<dbReference type="GO" id="GO:0020037">
    <property type="term" value="F:heme binding"/>
    <property type="evidence" value="ECO:0007669"/>
    <property type="project" value="InterPro"/>
</dbReference>
<evidence type="ECO:0000313" key="7">
    <source>
        <dbReference type="EMBL" id="CAF1417070.1"/>
    </source>
</evidence>
<evidence type="ECO:0000256" key="5">
    <source>
        <dbReference type="ARBA" id="ARBA00023004"/>
    </source>
</evidence>
<dbReference type="PANTHER" id="PTHR24302:SF15">
    <property type="entry name" value="FATTY-ACID PEROXYGENASE"/>
    <property type="match status" value="1"/>
</dbReference>
<keyword evidence="8" id="KW-1185">Reference proteome</keyword>
<dbReference type="PRINTS" id="PR00385">
    <property type="entry name" value="P450"/>
</dbReference>